<dbReference type="EMBL" id="FOAD01000003">
    <property type="protein sequence ID" value="SEL19826.1"/>
    <property type="molecule type" value="Genomic_DNA"/>
</dbReference>
<evidence type="ECO:0000313" key="1">
    <source>
        <dbReference type="EMBL" id="SEL19826.1"/>
    </source>
</evidence>
<name>A0A1H7N889_HALLR</name>
<gene>
    <name evidence="1" type="ORF">SAMN04488691_103224</name>
</gene>
<evidence type="ECO:0000313" key="2">
    <source>
        <dbReference type="Proteomes" id="UP000183894"/>
    </source>
</evidence>
<sequence>MGRPALGKWTTPATVAGNTRRKTMPSEQRYIRLADGVMVEVSFDTDDYDLQKHVNDDELQLVFDGPDGTASLIAHKGVPI</sequence>
<dbReference type="Proteomes" id="UP000183894">
    <property type="component" value="Unassembled WGS sequence"/>
</dbReference>
<reference evidence="1 2" key="1">
    <citation type="submission" date="2016-10" db="EMBL/GenBank/DDBJ databases">
        <authorList>
            <person name="de Groot N.N."/>
        </authorList>
    </citation>
    <scope>NUCLEOTIDE SEQUENCE [LARGE SCALE GENOMIC DNA]</scope>
    <source>
        <strain evidence="1 2">CDM_5</strain>
    </source>
</reference>
<dbReference type="AlphaFoldDB" id="A0A1H7N889"/>
<accession>A0A1H7N889</accession>
<proteinExistence type="predicted"/>
<organism evidence="1 2">
    <name type="scientific">Haloferax larsenii</name>
    <dbReference type="NCBI Taxonomy" id="302484"/>
    <lineage>
        <taxon>Archaea</taxon>
        <taxon>Methanobacteriati</taxon>
        <taxon>Methanobacteriota</taxon>
        <taxon>Stenosarchaea group</taxon>
        <taxon>Halobacteria</taxon>
        <taxon>Halobacteriales</taxon>
        <taxon>Haloferacaceae</taxon>
        <taxon>Haloferax</taxon>
    </lineage>
</organism>
<protein>
    <submittedName>
        <fullName evidence="1">Uncharacterized protein</fullName>
    </submittedName>
</protein>